<accession>A0AAI8C3H0</accession>
<proteinExistence type="predicted"/>
<dbReference type="Proteomes" id="UP000069030">
    <property type="component" value="Chromosome"/>
</dbReference>
<evidence type="ECO:0000313" key="2">
    <source>
        <dbReference type="Proteomes" id="UP000069030"/>
    </source>
</evidence>
<reference evidence="1 2" key="1">
    <citation type="journal article" date="2016" name="J. Zhejiang Univ. Sci. B">
        <title>Antibiotic resistance mechanisms of Myroides sp.</title>
        <authorList>
            <person name="Hu S."/>
            <person name="Yuan S."/>
            <person name="Qu H."/>
            <person name="Jiang T."/>
            <person name="Zhou Y."/>
            <person name="Wang M."/>
            <person name="Ming D."/>
        </authorList>
    </citation>
    <scope>NUCLEOTIDE SEQUENCE [LARGE SCALE GENOMIC DNA]</scope>
    <source>
        <strain evidence="1 2">PR63039</strain>
    </source>
</reference>
<dbReference type="RefSeq" id="WP_058699123.1">
    <property type="nucleotide sequence ID" value="NZ_CP013690.1"/>
</dbReference>
<dbReference type="EMBL" id="CP013690">
    <property type="protein sequence ID" value="ALU25267.1"/>
    <property type="molecule type" value="Genomic_DNA"/>
</dbReference>
<name>A0AAI8C3H0_9FLAO</name>
<sequence length="203" mass="23630">MEKSKALIQRGDSTMDKLRAYYIDPDKHELSDHLEKLRNRYQHAYNLKMNYFSNKQIVTVWQKEYGLSQAQAYLDIRDALNLFGEVNKISKEAKRNLLFEYSTALLQRARERGDQKSEAKAIDLMGKYGDLSEDDIAQFNKEKFENVDVTISVHKDLEKALLAQLVNGSVDFNKFDATTIEYEEVKDIEDNEDIIEEDNDSTE</sequence>
<gene>
    <name evidence="1" type="ORF">AS202_03440</name>
</gene>
<dbReference type="AlphaFoldDB" id="A0AAI8C3H0"/>
<organism evidence="1 2">
    <name type="scientific">Myroides odoratimimus</name>
    <dbReference type="NCBI Taxonomy" id="76832"/>
    <lineage>
        <taxon>Bacteria</taxon>
        <taxon>Pseudomonadati</taxon>
        <taxon>Bacteroidota</taxon>
        <taxon>Flavobacteriia</taxon>
        <taxon>Flavobacteriales</taxon>
        <taxon>Flavobacteriaceae</taxon>
        <taxon>Myroides</taxon>
    </lineage>
</organism>
<protein>
    <submittedName>
        <fullName evidence="1">Uncharacterized protein</fullName>
    </submittedName>
</protein>
<evidence type="ECO:0000313" key="1">
    <source>
        <dbReference type="EMBL" id="ALU25267.1"/>
    </source>
</evidence>
<dbReference type="KEGG" id="mod:AS202_03440"/>